<evidence type="ECO:0000313" key="3">
    <source>
        <dbReference type="Proteomes" id="UP000476411"/>
    </source>
</evidence>
<dbReference type="Pfam" id="PF00027">
    <property type="entry name" value="cNMP_binding"/>
    <property type="match status" value="1"/>
</dbReference>
<name>A0A6B9ZAN0_9BACT</name>
<dbReference type="EMBL" id="CP048113">
    <property type="protein sequence ID" value="QHS58541.1"/>
    <property type="molecule type" value="Genomic_DNA"/>
</dbReference>
<dbReference type="InterPro" id="IPR018490">
    <property type="entry name" value="cNMP-bd_dom_sf"/>
</dbReference>
<dbReference type="AlphaFoldDB" id="A0A6B9ZAN0"/>
<feature type="domain" description="Cyclic nucleotide-binding" evidence="1">
    <location>
        <begin position="27"/>
        <end position="115"/>
    </location>
</feature>
<dbReference type="Proteomes" id="UP000476411">
    <property type="component" value="Chromosome"/>
</dbReference>
<accession>A0A6B9ZAN0</accession>
<keyword evidence="3" id="KW-1185">Reference proteome</keyword>
<evidence type="ECO:0000313" key="2">
    <source>
        <dbReference type="EMBL" id="QHS58541.1"/>
    </source>
</evidence>
<dbReference type="KEGG" id="chih:GWR21_02700"/>
<sequence length="195" mass="22582">MYDLFFQRFNEKVPLTTDETAIIKAHLVPKTLRKKEFLLHEGEVSKHIAFVENGVLRMYLPEENGTQRITQFAIEGWTIADLYSFLTGEPATQSIDALEDTTVLLISKSAHETLLKQLGKYETYMRLLITNAYIALQKRFTSSFHLSLEEQYQHFVNTYPQIVNRVPQHMIASYMGLTPATLSRLRKRLSLRKQG</sequence>
<gene>
    <name evidence="2" type="ORF">GWR21_02700</name>
</gene>
<reference evidence="2 3" key="1">
    <citation type="submission" date="2020-01" db="EMBL/GenBank/DDBJ databases">
        <title>Complete genome sequence of Chitinophaga sp. H33E-04 isolated from quinoa roots.</title>
        <authorList>
            <person name="Weon H.-Y."/>
            <person name="Lee S.A."/>
        </authorList>
    </citation>
    <scope>NUCLEOTIDE SEQUENCE [LARGE SCALE GENOMIC DNA]</scope>
    <source>
        <strain evidence="2 3">H33E-04</strain>
    </source>
</reference>
<dbReference type="RefSeq" id="WP_162330244.1">
    <property type="nucleotide sequence ID" value="NZ_CP048113.1"/>
</dbReference>
<dbReference type="Gene3D" id="2.60.120.10">
    <property type="entry name" value="Jelly Rolls"/>
    <property type="match status" value="1"/>
</dbReference>
<organism evidence="2 3">
    <name type="scientific">Chitinophaga agri</name>
    <dbReference type="NCBI Taxonomy" id="2703787"/>
    <lineage>
        <taxon>Bacteria</taxon>
        <taxon>Pseudomonadati</taxon>
        <taxon>Bacteroidota</taxon>
        <taxon>Chitinophagia</taxon>
        <taxon>Chitinophagales</taxon>
        <taxon>Chitinophagaceae</taxon>
        <taxon>Chitinophaga</taxon>
    </lineage>
</organism>
<protein>
    <submittedName>
        <fullName evidence="2">Crp/Fnr family transcriptional regulator</fullName>
    </submittedName>
</protein>
<proteinExistence type="predicted"/>
<dbReference type="PROSITE" id="PS50042">
    <property type="entry name" value="CNMP_BINDING_3"/>
    <property type="match status" value="1"/>
</dbReference>
<dbReference type="InterPro" id="IPR000595">
    <property type="entry name" value="cNMP-bd_dom"/>
</dbReference>
<dbReference type="SUPFAM" id="SSF51206">
    <property type="entry name" value="cAMP-binding domain-like"/>
    <property type="match status" value="1"/>
</dbReference>
<dbReference type="InterPro" id="IPR014710">
    <property type="entry name" value="RmlC-like_jellyroll"/>
</dbReference>
<evidence type="ECO:0000259" key="1">
    <source>
        <dbReference type="PROSITE" id="PS50042"/>
    </source>
</evidence>